<dbReference type="GO" id="GO:0006310">
    <property type="term" value="P:DNA recombination"/>
    <property type="evidence" value="ECO:0007669"/>
    <property type="project" value="UniProtKB-KW"/>
</dbReference>
<dbReference type="GO" id="GO:0015074">
    <property type="term" value="P:DNA integration"/>
    <property type="evidence" value="ECO:0007669"/>
    <property type="project" value="UniProtKB-KW"/>
</dbReference>
<comment type="caution">
    <text evidence="8">The sequence shown here is derived from an EMBL/GenBank/DDBJ whole genome shotgun (WGS) entry which is preliminary data.</text>
</comment>
<dbReference type="InterPro" id="IPR050090">
    <property type="entry name" value="Tyrosine_recombinase_XerCD"/>
</dbReference>
<evidence type="ECO:0000256" key="3">
    <source>
        <dbReference type="ARBA" id="ARBA00023125"/>
    </source>
</evidence>
<evidence type="ECO:0000256" key="5">
    <source>
        <dbReference type="PROSITE-ProRule" id="PRU01248"/>
    </source>
</evidence>
<dbReference type="InterPro" id="IPR044068">
    <property type="entry name" value="CB"/>
</dbReference>
<gene>
    <name evidence="8" type="ORF">FYJ84_09275</name>
</gene>
<dbReference type="InterPro" id="IPR010998">
    <property type="entry name" value="Integrase_recombinase_N"/>
</dbReference>
<sequence length="336" mass="38797">MYNEKESLVHEVIIALTEHFGREDVLRIRNVLCEKLQLFDVHAVSRELIAYNDTNNDILKSFVVCKTIEGLSPKTLKQYGLSIRDFLKTMKNKCLKEIDSVDVQYFLAEKMNKGLSRATLDNNRRILSTLFSWMVTNGHINTNPVDRVPCIKMPKSVRKPFSHAEIEKLRAVAPLRERAIIEMLLATGCRVGEIVGIKIQDIDFVKKSIVVLGKGNKERTVFYNESAAYWMNEYLKKNPREESQCLFQSMRRKGGETQPLTINALEWILRTLGRKAKVENTYPHRFRHTFATMAAGKGMQIDQIQHILGHSQIKTTSIYIGTDSREIRHSYEKYCQ</sequence>
<evidence type="ECO:0000313" key="8">
    <source>
        <dbReference type="EMBL" id="MSU09174.1"/>
    </source>
</evidence>
<proteinExistence type="inferred from homology"/>
<keyword evidence="2" id="KW-0229">DNA integration</keyword>
<dbReference type="RefSeq" id="WP_154407343.1">
    <property type="nucleotide sequence ID" value="NZ_VUNR01000018.1"/>
</dbReference>
<dbReference type="PANTHER" id="PTHR30349">
    <property type="entry name" value="PHAGE INTEGRASE-RELATED"/>
    <property type="match status" value="1"/>
</dbReference>
<reference evidence="8 9" key="1">
    <citation type="submission" date="2019-08" db="EMBL/GenBank/DDBJ databases">
        <title>In-depth cultivation of the pig gut microbiome towards novel bacterial diversity and tailored functional studies.</title>
        <authorList>
            <person name="Wylensek D."/>
            <person name="Hitch T.C.A."/>
            <person name="Clavel T."/>
        </authorList>
    </citation>
    <scope>NUCLEOTIDE SEQUENCE [LARGE SCALE GENOMIC DNA]</scope>
    <source>
        <strain evidence="8 9">WCA-693-APC-5D-A</strain>
    </source>
</reference>
<dbReference type="PROSITE" id="PS51898">
    <property type="entry name" value="TYR_RECOMBINASE"/>
    <property type="match status" value="1"/>
</dbReference>
<dbReference type="InterPro" id="IPR013762">
    <property type="entry name" value="Integrase-like_cat_sf"/>
</dbReference>
<accession>A0A6I2UHZ6</accession>
<dbReference type="Pfam" id="PF13495">
    <property type="entry name" value="Phage_int_SAM_4"/>
    <property type="match status" value="1"/>
</dbReference>
<dbReference type="InterPro" id="IPR004107">
    <property type="entry name" value="Integrase_SAM-like_N"/>
</dbReference>
<evidence type="ECO:0000259" key="7">
    <source>
        <dbReference type="PROSITE" id="PS51900"/>
    </source>
</evidence>
<dbReference type="Gene3D" id="1.10.150.130">
    <property type="match status" value="1"/>
</dbReference>
<dbReference type="AlphaFoldDB" id="A0A6I2UHZ6"/>
<evidence type="ECO:0000256" key="2">
    <source>
        <dbReference type="ARBA" id="ARBA00022908"/>
    </source>
</evidence>
<feature type="domain" description="Core-binding (CB)" evidence="7">
    <location>
        <begin position="53"/>
        <end position="135"/>
    </location>
</feature>
<dbReference type="Proteomes" id="UP000433181">
    <property type="component" value="Unassembled WGS sequence"/>
</dbReference>
<evidence type="ECO:0000313" key="9">
    <source>
        <dbReference type="Proteomes" id="UP000433181"/>
    </source>
</evidence>
<evidence type="ECO:0000259" key="6">
    <source>
        <dbReference type="PROSITE" id="PS51898"/>
    </source>
</evidence>
<evidence type="ECO:0000256" key="1">
    <source>
        <dbReference type="ARBA" id="ARBA00008857"/>
    </source>
</evidence>
<comment type="similarity">
    <text evidence="1">Belongs to the 'phage' integrase family.</text>
</comment>
<dbReference type="EMBL" id="VUNR01000018">
    <property type="protein sequence ID" value="MSU09174.1"/>
    <property type="molecule type" value="Genomic_DNA"/>
</dbReference>
<dbReference type="GeneID" id="96779109"/>
<protein>
    <submittedName>
        <fullName evidence="8">Tyrosine-type recombinase/integrase</fullName>
    </submittedName>
</protein>
<dbReference type="Pfam" id="PF00589">
    <property type="entry name" value="Phage_integrase"/>
    <property type="match status" value="1"/>
</dbReference>
<dbReference type="PANTHER" id="PTHR30349:SF41">
    <property type="entry name" value="INTEGRASE_RECOMBINASE PROTEIN MJ0367-RELATED"/>
    <property type="match status" value="1"/>
</dbReference>
<dbReference type="GO" id="GO:0003677">
    <property type="term" value="F:DNA binding"/>
    <property type="evidence" value="ECO:0007669"/>
    <property type="project" value="UniProtKB-UniRule"/>
</dbReference>
<keyword evidence="3 5" id="KW-0238">DNA-binding</keyword>
<dbReference type="InterPro" id="IPR011010">
    <property type="entry name" value="DNA_brk_join_enz"/>
</dbReference>
<organism evidence="8 9">
    <name type="scientific">Anaerovibrio slackiae</name>
    <dbReference type="NCBI Taxonomy" id="2652309"/>
    <lineage>
        <taxon>Bacteria</taxon>
        <taxon>Bacillati</taxon>
        <taxon>Bacillota</taxon>
        <taxon>Negativicutes</taxon>
        <taxon>Selenomonadales</taxon>
        <taxon>Selenomonadaceae</taxon>
        <taxon>Anaerovibrio</taxon>
    </lineage>
</organism>
<dbReference type="Gene3D" id="1.10.443.10">
    <property type="entry name" value="Intergrase catalytic core"/>
    <property type="match status" value="1"/>
</dbReference>
<keyword evidence="9" id="KW-1185">Reference proteome</keyword>
<dbReference type="SUPFAM" id="SSF56349">
    <property type="entry name" value="DNA breaking-rejoining enzymes"/>
    <property type="match status" value="1"/>
</dbReference>
<evidence type="ECO:0000256" key="4">
    <source>
        <dbReference type="ARBA" id="ARBA00023172"/>
    </source>
</evidence>
<feature type="domain" description="Tyr recombinase" evidence="6">
    <location>
        <begin position="156"/>
        <end position="332"/>
    </location>
</feature>
<dbReference type="InterPro" id="IPR002104">
    <property type="entry name" value="Integrase_catalytic"/>
</dbReference>
<dbReference type="PROSITE" id="PS51900">
    <property type="entry name" value="CB"/>
    <property type="match status" value="1"/>
</dbReference>
<name>A0A6I2UHZ6_9FIRM</name>
<keyword evidence="4" id="KW-0233">DNA recombination</keyword>